<dbReference type="SMART" id="SM00421">
    <property type="entry name" value="HTH_LUXR"/>
    <property type="match status" value="1"/>
</dbReference>
<evidence type="ECO:0000313" key="6">
    <source>
        <dbReference type="Proteomes" id="UP000001401"/>
    </source>
</evidence>
<dbReference type="Gene3D" id="1.10.10.10">
    <property type="entry name" value="Winged helix-like DNA-binding domain superfamily/Winged helix DNA-binding domain"/>
    <property type="match status" value="1"/>
</dbReference>
<dbReference type="GO" id="GO:0006355">
    <property type="term" value="P:regulation of DNA-templated transcription"/>
    <property type="evidence" value="ECO:0007669"/>
    <property type="project" value="InterPro"/>
</dbReference>
<dbReference type="GO" id="GO:0003677">
    <property type="term" value="F:DNA binding"/>
    <property type="evidence" value="ECO:0007669"/>
    <property type="project" value="UniProtKB-KW"/>
</dbReference>
<dbReference type="PANTHER" id="PTHR43214:SF17">
    <property type="entry name" value="TRANSCRIPTIONAL REGULATORY PROTEIN RCSB"/>
    <property type="match status" value="1"/>
</dbReference>
<sequence length="204" mass="23872">MRLLIGLDHELLRNGLVHLLKDVRQVEYMVLATSTEMFIESVQKYEFDLIVVDADLRGAGGLRSLISILEILPHTTKKVFMYNSLHPELEELLMNKDIQGLFYEQSPLGDLMSFFEKVLNGEQAFLNNGSPRNYREIDEEFHELSKREEEVFYMKLRGYTVKDTAQILNISPKTVENHRRNIRKKLNIHKGSEWYDWGKKLGVI</sequence>
<dbReference type="Pfam" id="PF00196">
    <property type="entry name" value="GerE"/>
    <property type="match status" value="1"/>
</dbReference>
<dbReference type="InterPro" id="IPR039420">
    <property type="entry name" value="WalR-like"/>
</dbReference>
<dbReference type="PROSITE" id="PS50043">
    <property type="entry name" value="HTH_LUXR_2"/>
    <property type="match status" value="1"/>
</dbReference>
<dbReference type="EMBL" id="CP002394">
    <property type="protein sequence ID" value="ADU28537.1"/>
    <property type="molecule type" value="Genomic_DNA"/>
</dbReference>
<dbReference type="eggNOG" id="COG2197">
    <property type="taxonomic scope" value="Bacteria"/>
</dbReference>
<evidence type="ECO:0000313" key="5">
    <source>
        <dbReference type="EMBL" id="ADU28537.1"/>
    </source>
</evidence>
<dbReference type="RefSeq" id="WP_013486878.1">
    <property type="nucleotide sequence ID" value="NC_014829.1"/>
</dbReference>
<dbReference type="PRINTS" id="PR00038">
    <property type="entry name" value="HTHLUXR"/>
</dbReference>
<accession>E6TU77</accession>
<keyword evidence="2" id="KW-0238">DNA-binding</keyword>
<dbReference type="HOGENOM" id="CLU_1335301_0_0_9"/>
<name>E6TU77_EVAC2</name>
<keyword evidence="1" id="KW-0805">Transcription regulation</keyword>
<dbReference type="KEGG" id="bco:Bcell_0250"/>
<dbReference type="SUPFAM" id="SSF52172">
    <property type="entry name" value="CheY-like"/>
    <property type="match status" value="1"/>
</dbReference>
<reference evidence="5" key="1">
    <citation type="submission" date="2010-12" db="EMBL/GenBank/DDBJ databases">
        <title>Complete sequence of Bacillus cellulosilyticus DSM 2522.</title>
        <authorList>
            <consortium name="US DOE Joint Genome Institute"/>
            <person name="Lucas S."/>
            <person name="Copeland A."/>
            <person name="Lapidus A."/>
            <person name="Cheng J.-F."/>
            <person name="Bruce D."/>
            <person name="Goodwin L."/>
            <person name="Pitluck S."/>
            <person name="Chertkov O."/>
            <person name="Detter J.C."/>
            <person name="Han C."/>
            <person name="Tapia R."/>
            <person name="Land M."/>
            <person name="Hauser L."/>
            <person name="Jeffries C."/>
            <person name="Kyrpides N."/>
            <person name="Ivanova N."/>
            <person name="Mikhailova N."/>
            <person name="Brumm P."/>
            <person name="Mead D."/>
            <person name="Woyke T."/>
        </authorList>
    </citation>
    <scope>NUCLEOTIDE SEQUENCE [LARGE SCALE GENOMIC DNA]</scope>
    <source>
        <strain evidence="5">DSM 2522</strain>
    </source>
</reference>
<dbReference type="SUPFAM" id="SSF46894">
    <property type="entry name" value="C-terminal effector domain of the bipartite response regulators"/>
    <property type="match status" value="1"/>
</dbReference>
<evidence type="ECO:0000256" key="3">
    <source>
        <dbReference type="ARBA" id="ARBA00023163"/>
    </source>
</evidence>
<keyword evidence="3" id="KW-0804">Transcription</keyword>
<dbReference type="STRING" id="649639.Bcell_0250"/>
<protein>
    <submittedName>
        <fullName evidence="5">Two component transcriptional regulator, LuxR family</fullName>
    </submittedName>
</protein>
<dbReference type="OrthoDB" id="9780153at2"/>
<dbReference type="InterPro" id="IPR036388">
    <property type="entry name" value="WH-like_DNA-bd_sf"/>
</dbReference>
<dbReference type="AlphaFoldDB" id="E6TU77"/>
<dbReference type="Gene3D" id="3.40.50.2300">
    <property type="match status" value="1"/>
</dbReference>
<evidence type="ECO:0000256" key="1">
    <source>
        <dbReference type="ARBA" id="ARBA00023015"/>
    </source>
</evidence>
<evidence type="ECO:0000256" key="2">
    <source>
        <dbReference type="ARBA" id="ARBA00023125"/>
    </source>
</evidence>
<gene>
    <name evidence="5" type="ordered locus">Bcell_0250</name>
</gene>
<dbReference type="InterPro" id="IPR011006">
    <property type="entry name" value="CheY-like_superfamily"/>
</dbReference>
<dbReference type="CDD" id="cd06170">
    <property type="entry name" value="LuxR_C_like"/>
    <property type="match status" value="1"/>
</dbReference>
<dbReference type="InterPro" id="IPR000792">
    <property type="entry name" value="Tscrpt_reg_LuxR_C"/>
</dbReference>
<dbReference type="InterPro" id="IPR016032">
    <property type="entry name" value="Sig_transdc_resp-reg_C-effctor"/>
</dbReference>
<feature type="domain" description="HTH luxR-type" evidence="4">
    <location>
        <begin position="137"/>
        <end position="202"/>
    </location>
</feature>
<organism evidence="5 6">
    <name type="scientific">Evansella cellulosilytica (strain ATCC 21833 / DSM 2522 / FERM P-1141 / JCM 9156 / N-4)</name>
    <name type="common">Bacillus cellulosilyticus</name>
    <dbReference type="NCBI Taxonomy" id="649639"/>
    <lineage>
        <taxon>Bacteria</taxon>
        <taxon>Bacillati</taxon>
        <taxon>Bacillota</taxon>
        <taxon>Bacilli</taxon>
        <taxon>Bacillales</taxon>
        <taxon>Bacillaceae</taxon>
        <taxon>Evansella</taxon>
    </lineage>
</organism>
<dbReference type="PANTHER" id="PTHR43214">
    <property type="entry name" value="TWO-COMPONENT RESPONSE REGULATOR"/>
    <property type="match status" value="1"/>
</dbReference>
<proteinExistence type="predicted"/>
<evidence type="ECO:0000259" key="4">
    <source>
        <dbReference type="PROSITE" id="PS50043"/>
    </source>
</evidence>
<dbReference type="Proteomes" id="UP000001401">
    <property type="component" value="Chromosome"/>
</dbReference>
<keyword evidence="6" id="KW-1185">Reference proteome</keyword>